<keyword evidence="3" id="KW-1185">Reference proteome</keyword>
<organism evidence="2 3">
    <name type="scientific">Sodaliphilus pleomorphus</name>
    <dbReference type="NCBI Taxonomy" id="2606626"/>
    <lineage>
        <taxon>Bacteria</taxon>
        <taxon>Pseudomonadati</taxon>
        <taxon>Bacteroidota</taxon>
        <taxon>Bacteroidia</taxon>
        <taxon>Bacteroidales</taxon>
        <taxon>Muribaculaceae</taxon>
        <taxon>Sodaliphilus</taxon>
    </lineage>
</organism>
<feature type="signal peptide" evidence="1">
    <location>
        <begin position="1"/>
        <end position="20"/>
    </location>
</feature>
<dbReference type="EMBL" id="VULT01000004">
    <property type="protein sequence ID" value="MSS16939.1"/>
    <property type="molecule type" value="Genomic_DNA"/>
</dbReference>
<accession>A0A6L5X985</accession>
<evidence type="ECO:0000256" key="1">
    <source>
        <dbReference type="SAM" id="SignalP"/>
    </source>
</evidence>
<protein>
    <submittedName>
        <fullName evidence="2">Uncharacterized protein</fullName>
    </submittedName>
</protein>
<evidence type="ECO:0000313" key="2">
    <source>
        <dbReference type="EMBL" id="MSS16939.1"/>
    </source>
</evidence>
<reference evidence="2 3" key="1">
    <citation type="submission" date="2019-08" db="EMBL/GenBank/DDBJ databases">
        <title>In-depth cultivation of the pig gut microbiome towards novel bacterial diversity and tailored functional studies.</title>
        <authorList>
            <person name="Wylensek D."/>
            <person name="Hitch T.C.A."/>
            <person name="Clavel T."/>
        </authorList>
    </citation>
    <scope>NUCLEOTIDE SEQUENCE [LARGE SCALE GENOMIC DNA]</scope>
    <source>
        <strain evidence="2 3">Oil-RF-744-WCA-WT-10</strain>
    </source>
</reference>
<keyword evidence="1" id="KW-0732">Signal</keyword>
<dbReference type="AlphaFoldDB" id="A0A6L5X985"/>
<comment type="caution">
    <text evidence="2">The sequence shown here is derived from an EMBL/GenBank/DDBJ whole genome shotgun (WGS) entry which is preliminary data.</text>
</comment>
<sequence>MKLKSLLLAACAVVGLSASALPNTSATDSLYIADFSATPGQTIEVPIRFSNATAYSALQGVVFTPEGVNIVPYDIDEELGDSIWLVGTGRTTARANYQGTVAYNAIRANGISHELRIVVYQAVNKAIYTINKTGKNNEILLAKMNIPENATLGDYKCSVRKMHYSTGLVDQSADGDGPDTEFTVHVVATAVKDVTTAKAVKSVKYYNVAGMESAEPFDGVNIVVTNYTDGTKSTTKVIK</sequence>
<evidence type="ECO:0000313" key="3">
    <source>
        <dbReference type="Proteomes" id="UP000483362"/>
    </source>
</evidence>
<feature type="chain" id="PRO_5027086684" evidence="1">
    <location>
        <begin position="21"/>
        <end position="239"/>
    </location>
</feature>
<name>A0A6L5X985_9BACT</name>
<proteinExistence type="predicted"/>
<dbReference type="RefSeq" id="WP_154328394.1">
    <property type="nucleotide sequence ID" value="NZ_CP045696.1"/>
</dbReference>
<dbReference type="Proteomes" id="UP000483362">
    <property type="component" value="Unassembled WGS sequence"/>
</dbReference>
<gene>
    <name evidence="2" type="ORF">FYJ29_04040</name>
</gene>